<sequence>MTSTHGTRKRKRHATTFPLTRGSQIQAESSGSINILQDGLIATPQEHRVMTHISRSIQRSANRRLVASTTRVERVLPNEKMNLSAGTESASANAEADVDTNSHHADNNDLNTQAVDAEQLWAAQQRQTYLEEIYQLEGRGFANGHSNLTNVCHNNESEGKYRCTDCFDKNLYCLTCTLHQHSRSPLHCIEVWESRHFVRTSLRALGLVIQLGHSHDETCTLPRNLHKELYVIDTSGVHVVSVRFCCCQFLGEDVQLLRYWWYPASPVAPRTAFTFDLLNTFQLLMLQGKLSAYDFYLSSRYDQFLVCVRQFRHLRMLKRAGLGMDPELISSTKDGTWRYGLNLTINANFRLKNKDRHLESNKALGNGWGHWVPKGPYKLHLNANANDPEPNLCDSELRAVDHANKRCSSGYVSTGVAGVICARHSLVRCNGLGNLQKGERNFRDHMANLPEDMCLSDEAFDRITYVIPKFHLYSHGSKCQTTYSLSYLPWSAETDGEDPERWWAHINPVSMSTKIMGPGSRTDTIDDHAAAWNWRKIVGLESSLHARFQKAVSMSARHTTLHDGYSAKFTKENIATWKQMIVDWESDRTKPNPFEETNTHSSMVEVHLELAREEVTEPPHTQSSSSNEFLYKGLEIEELQRVVCTCQKEKTTLQAAELQERRNNLGRRLELWQAEQAQHMPSIASDLEPRAGPTPEKAALLLPLQFPPSPELASMQTREARICVAQADDSLLDLRRLLRIMAGLAKYKYTQVGFGQGPNTHACSQITCFKSKVALTAERYCAAYQALLCLDPQGSWITRLCKLEDSDIRWPTCNPDEAEGTCEISWIWQARTTLPSTSNIVVPNSASDSEISEALRVEWAKSHARAARWGEEVSLVIEEMRRVAVYLSWKANWWYTRRGLRPDANAELQEGIDVYAAHQSATLSVMRTQFAALWLPDLHGHNMVLQGT</sequence>
<dbReference type="InterPro" id="IPR040521">
    <property type="entry name" value="KDZ"/>
</dbReference>
<evidence type="ECO:0000256" key="1">
    <source>
        <dbReference type="SAM" id="Coils"/>
    </source>
</evidence>
<dbReference type="Proteomes" id="UP000807025">
    <property type="component" value="Unassembled WGS sequence"/>
</dbReference>
<organism evidence="4 5">
    <name type="scientific">Pleurotus eryngii</name>
    <name type="common">Boletus of the steppes</name>
    <dbReference type="NCBI Taxonomy" id="5323"/>
    <lineage>
        <taxon>Eukaryota</taxon>
        <taxon>Fungi</taxon>
        <taxon>Dikarya</taxon>
        <taxon>Basidiomycota</taxon>
        <taxon>Agaricomycotina</taxon>
        <taxon>Agaricomycetes</taxon>
        <taxon>Agaricomycetidae</taxon>
        <taxon>Agaricales</taxon>
        <taxon>Pleurotineae</taxon>
        <taxon>Pleurotaceae</taxon>
        <taxon>Pleurotus</taxon>
    </lineage>
</organism>
<gene>
    <name evidence="4" type="ORF">BDN71DRAFT_1534407</name>
</gene>
<feature type="compositionally biased region" description="Polar residues" evidence="2">
    <location>
        <begin position="17"/>
        <end position="27"/>
    </location>
</feature>
<feature type="coiled-coil region" evidence="1">
    <location>
        <begin position="648"/>
        <end position="675"/>
    </location>
</feature>
<dbReference type="Pfam" id="PF18758">
    <property type="entry name" value="KDZ"/>
    <property type="match status" value="2"/>
</dbReference>
<proteinExistence type="predicted"/>
<dbReference type="Pfam" id="PF18803">
    <property type="entry name" value="CxC2"/>
    <property type="match status" value="1"/>
</dbReference>
<evidence type="ECO:0000313" key="4">
    <source>
        <dbReference type="EMBL" id="KAF9498311.1"/>
    </source>
</evidence>
<dbReference type="EMBL" id="MU154538">
    <property type="protein sequence ID" value="KAF9498311.1"/>
    <property type="molecule type" value="Genomic_DNA"/>
</dbReference>
<name>A0A9P6A301_PLEER</name>
<feature type="compositionally biased region" description="Basic residues" evidence="2">
    <location>
        <begin position="1"/>
        <end position="14"/>
    </location>
</feature>
<comment type="caution">
    <text evidence="4">The sequence shown here is derived from an EMBL/GenBank/DDBJ whole genome shotgun (WGS) entry which is preliminary data.</text>
</comment>
<dbReference type="InterPro" id="IPR041457">
    <property type="entry name" value="CxC2_KDZ-assoc"/>
</dbReference>
<dbReference type="AlphaFoldDB" id="A0A9P6A301"/>
<protein>
    <recommendedName>
        <fullName evidence="3">CxC2-like cysteine cluster KDZ transposase-associated domain-containing protein</fullName>
    </recommendedName>
</protein>
<dbReference type="OrthoDB" id="2804062at2759"/>
<keyword evidence="1" id="KW-0175">Coiled coil</keyword>
<feature type="region of interest" description="Disordered" evidence="2">
    <location>
        <begin position="79"/>
        <end position="105"/>
    </location>
</feature>
<feature type="domain" description="CxC2-like cysteine cluster KDZ transposase-associated" evidence="3">
    <location>
        <begin position="202"/>
        <end position="298"/>
    </location>
</feature>
<dbReference type="PANTHER" id="PTHR33096:SF1">
    <property type="entry name" value="CXC1-LIKE CYSTEINE CLUSTER ASSOCIATED WITH KDZ TRANSPOSASES DOMAIN-CONTAINING PROTEIN"/>
    <property type="match status" value="1"/>
</dbReference>
<accession>A0A9P6A301</accession>
<feature type="region of interest" description="Disordered" evidence="2">
    <location>
        <begin position="1"/>
        <end position="27"/>
    </location>
</feature>
<reference evidence="4" key="1">
    <citation type="submission" date="2020-11" db="EMBL/GenBank/DDBJ databases">
        <authorList>
            <consortium name="DOE Joint Genome Institute"/>
            <person name="Ahrendt S."/>
            <person name="Riley R."/>
            <person name="Andreopoulos W."/>
            <person name="Labutti K."/>
            <person name="Pangilinan J."/>
            <person name="Ruiz-Duenas F.J."/>
            <person name="Barrasa J.M."/>
            <person name="Sanchez-Garcia M."/>
            <person name="Camarero S."/>
            <person name="Miyauchi S."/>
            <person name="Serrano A."/>
            <person name="Linde D."/>
            <person name="Babiker R."/>
            <person name="Drula E."/>
            <person name="Ayuso-Fernandez I."/>
            <person name="Pacheco R."/>
            <person name="Padilla G."/>
            <person name="Ferreira P."/>
            <person name="Barriuso J."/>
            <person name="Kellner H."/>
            <person name="Castanera R."/>
            <person name="Alfaro M."/>
            <person name="Ramirez L."/>
            <person name="Pisabarro A.G."/>
            <person name="Kuo A."/>
            <person name="Tritt A."/>
            <person name="Lipzen A."/>
            <person name="He G."/>
            <person name="Yan M."/>
            <person name="Ng V."/>
            <person name="Cullen D."/>
            <person name="Martin F."/>
            <person name="Rosso M.-N."/>
            <person name="Henrissat B."/>
            <person name="Hibbett D."/>
            <person name="Martinez A.T."/>
            <person name="Grigoriev I.V."/>
        </authorList>
    </citation>
    <scope>NUCLEOTIDE SEQUENCE</scope>
    <source>
        <strain evidence="4">ATCC 90797</strain>
    </source>
</reference>
<evidence type="ECO:0000256" key="2">
    <source>
        <dbReference type="SAM" id="MobiDB-lite"/>
    </source>
</evidence>
<evidence type="ECO:0000259" key="3">
    <source>
        <dbReference type="Pfam" id="PF18803"/>
    </source>
</evidence>
<dbReference type="PANTHER" id="PTHR33096">
    <property type="entry name" value="CXC2 DOMAIN-CONTAINING PROTEIN"/>
    <property type="match status" value="1"/>
</dbReference>
<evidence type="ECO:0000313" key="5">
    <source>
        <dbReference type="Proteomes" id="UP000807025"/>
    </source>
</evidence>
<keyword evidence="5" id="KW-1185">Reference proteome</keyword>